<sequence>MNSLTTLCTRPVCRQTDSRRFLRQWSFLVHVLGRR</sequence>
<evidence type="ECO:0000313" key="2">
    <source>
        <dbReference type="Proteomes" id="UP000004358"/>
    </source>
</evidence>
<organism evidence="1 2">
    <name type="scientific">Blastopirellula marina DSM 3645</name>
    <dbReference type="NCBI Taxonomy" id="314230"/>
    <lineage>
        <taxon>Bacteria</taxon>
        <taxon>Pseudomonadati</taxon>
        <taxon>Planctomycetota</taxon>
        <taxon>Planctomycetia</taxon>
        <taxon>Pirellulales</taxon>
        <taxon>Pirellulaceae</taxon>
        <taxon>Blastopirellula</taxon>
    </lineage>
</organism>
<name>A3ZW36_9BACT</name>
<dbReference type="HOGENOM" id="CLU_3363578_0_0_0"/>
<comment type="caution">
    <text evidence="1">The sequence shown here is derived from an EMBL/GenBank/DDBJ whole genome shotgun (WGS) entry which is preliminary data.</text>
</comment>
<reference evidence="1 2" key="1">
    <citation type="submission" date="2006-02" db="EMBL/GenBank/DDBJ databases">
        <authorList>
            <person name="Amann R."/>
            <person name="Ferriera S."/>
            <person name="Johnson J."/>
            <person name="Kravitz S."/>
            <person name="Halpern A."/>
            <person name="Remington K."/>
            <person name="Beeson K."/>
            <person name="Tran B."/>
            <person name="Rogers Y.-H."/>
            <person name="Friedman R."/>
            <person name="Venter J.C."/>
        </authorList>
    </citation>
    <scope>NUCLEOTIDE SEQUENCE [LARGE SCALE GENOMIC DNA]</scope>
    <source>
        <strain evidence="1 2">DSM 3645</strain>
    </source>
</reference>
<dbReference type="EMBL" id="AANZ01000014">
    <property type="protein sequence ID" value="EAQ79534.1"/>
    <property type="molecule type" value="Genomic_DNA"/>
</dbReference>
<accession>A3ZW36</accession>
<protein>
    <submittedName>
        <fullName evidence="1">Uncharacterized protein</fullName>
    </submittedName>
</protein>
<proteinExistence type="predicted"/>
<dbReference type="Proteomes" id="UP000004358">
    <property type="component" value="Unassembled WGS sequence"/>
</dbReference>
<dbReference type="AlphaFoldDB" id="A3ZW36"/>
<evidence type="ECO:0000313" key="1">
    <source>
        <dbReference type="EMBL" id="EAQ79534.1"/>
    </source>
</evidence>
<gene>
    <name evidence="1" type="ORF">DSM3645_03623</name>
</gene>